<evidence type="ECO:0000259" key="3">
    <source>
        <dbReference type="Pfam" id="PF09423"/>
    </source>
</evidence>
<gene>
    <name evidence="5" type="ORF">GU90_08990</name>
</gene>
<keyword evidence="2" id="KW-0732">Signal</keyword>
<dbReference type="InterPro" id="IPR032093">
    <property type="entry name" value="PhoD_N"/>
</dbReference>
<feature type="region of interest" description="Disordered" evidence="1">
    <location>
        <begin position="525"/>
        <end position="548"/>
    </location>
</feature>
<evidence type="ECO:0000256" key="1">
    <source>
        <dbReference type="SAM" id="MobiDB-lite"/>
    </source>
</evidence>
<feature type="chain" id="PRO_5001688192" evidence="2">
    <location>
        <begin position="29"/>
        <end position="548"/>
    </location>
</feature>
<dbReference type="PANTHER" id="PTHR43606:SF2">
    <property type="entry name" value="ALKALINE PHOSPHATASE FAMILY PROTEIN (AFU_ORTHOLOGUE AFUA_5G03860)"/>
    <property type="match status" value="1"/>
</dbReference>
<dbReference type="InterPro" id="IPR029052">
    <property type="entry name" value="Metallo-depent_PP-like"/>
</dbReference>
<proteinExistence type="predicted"/>
<dbReference type="eggNOG" id="COG3540">
    <property type="taxonomic scope" value="Bacteria"/>
</dbReference>
<evidence type="ECO:0000313" key="6">
    <source>
        <dbReference type="Proteomes" id="UP000031419"/>
    </source>
</evidence>
<dbReference type="STRING" id="28042.GU90_08990"/>
<feature type="domain" description="Phospholipase D N-terminal" evidence="4">
    <location>
        <begin position="42"/>
        <end position="138"/>
    </location>
</feature>
<dbReference type="InterPro" id="IPR006311">
    <property type="entry name" value="TAT_signal"/>
</dbReference>
<feature type="domain" description="PhoD-like phosphatase metallophosphatase" evidence="3">
    <location>
        <begin position="152"/>
        <end position="512"/>
    </location>
</feature>
<evidence type="ECO:0000313" key="5">
    <source>
        <dbReference type="EMBL" id="KEI44635.1"/>
    </source>
</evidence>
<dbReference type="Pfam" id="PF16655">
    <property type="entry name" value="PhoD_N"/>
    <property type="match status" value="1"/>
</dbReference>
<dbReference type="EMBL" id="JNVU01000024">
    <property type="protein sequence ID" value="KEI44635.1"/>
    <property type="molecule type" value="Genomic_DNA"/>
</dbReference>
<dbReference type="AlphaFoldDB" id="A0A073AZ55"/>
<dbReference type="Gene3D" id="2.60.40.380">
    <property type="entry name" value="Purple acid phosphatase-like, N-terminal"/>
    <property type="match status" value="1"/>
</dbReference>
<dbReference type="Gene3D" id="3.60.21.70">
    <property type="entry name" value="PhoD-like phosphatase"/>
    <property type="match status" value="1"/>
</dbReference>
<evidence type="ECO:0000259" key="4">
    <source>
        <dbReference type="Pfam" id="PF16655"/>
    </source>
</evidence>
<dbReference type="InterPro" id="IPR018946">
    <property type="entry name" value="PhoD-like_MPP"/>
</dbReference>
<dbReference type="RefSeq" id="WP_029722637.1">
    <property type="nucleotide sequence ID" value="NZ_JNVU01000024.1"/>
</dbReference>
<evidence type="ECO:0000256" key="2">
    <source>
        <dbReference type="SAM" id="SignalP"/>
    </source>
</evidence>
<dbReference type="InterPro" id="IPR052900">
    <property type="entry name" value="Phospholipid_Metab_Enz"/>
</dbReference>
<dbReference type="PANTHER" id="PTHR43606">
    <property type="entry name" value="PHOSPHATASE, PUTATIVE (AFU_ORTHOLOGUE AFUA_6G08710)-RELATED"/>
    <property type="match status" value="1"/>
</dbReference>
<feature type="signal peptide" evidence="2">
    <location>
        <begin position="1"/>
        <end position="28"/>
    </location>
</feature>
<reference evidence="5 6" key="1">
    <citation type="submission" date="2014-06" db="EMBL/GenBank/DDBJ databases">
        <title>Saccharopolyspora rectivirgula DSM-43113 Genome sequencing.</title>
        <authorList>
            <person name="Barrera C."/>
            <person name="Millon L."/>
            <person name="Rognon B."/>
            <person name="Zaugg C."/>
            <person name="Monod M."/>
        </authorList>
    </citation>
    <scope>NUCLEOTIDE SEQUENCE [LARGE SCALE GENOMIC DNA]</scope>
    <source>
        <strain evidence="5 6">DSM 43113</strain>
    </source>
</reference>
<organism evidence="5 6">
    <name type="scientific">Saccharopolyspora rectivirgula</name>
    <dbReference type="NCBI Taxonomy" id="28042"/>
    <lineage>
        <taxon>Bacteria</taxon>
        <taxon>Bacillati</taxon>
        <taxon>Actinomycetota</taxon>
        <taxon>Actinomycetes</taxon>
        <taxon>Pseudonocardiales</taxon>
        <taxon>Pseudonocardiaceae</taxon>
        <taxon>Saccharopolyspora</taxon>
    </lineage>
</organism>
<dbReference type="Proteomes" id="UP000031419">
    <property type="component" value="Unassembled WGS sequence"/>
</dbReference>
<dbReference type="PROSITE" id="PS51318">
    <property type="entry name" value="TAT"/>
    <property type="match status" value="1"/>
</dbReference>
<dbReference type="CDD" id="cd07389">
    <property type="entry name" value="MPP_PhoD"/>
    <property type="match status" value="1"/>
</dbReference>
<dbReference type="InterPro" id="IPR038607">
    <property type="entry name" value="PhoD-like_sf"/>
</dbReference>
<name>A0A073AZ55_9PSEU</name>
<dbReference type="SUPFAM" id="SSF56300">
    <property type="entry name" value="Metallo-dependent phosphatases"/>
    <property type="match status" value="1"/>
</dbReference>
<sequence length="548" mass="60356">MIEVNRRTALKTGGAVAAMLTSSGLASAAPTGGSGGSDVFRHGVASGDPLPHRVLLWTRVTPEPAATPGSGRGRETRVDWEIATDQQFRHVAAHGSTTTGPWRDHTVKIDAAGLNPNTWYWYRFRANGAISPTGRTRTAPATGTAVPRLRVGVVSCANYQAGYFSAYRHLAARDDLDAVIHLGDYIYEYAPGEYQAGDELVRAHDPAVETTTLEHYRRRHAQYKSDPDLQALHARVPFIATWDDHEIANNTWSDGAENHDEDTEGPWEQRKRAASQAYAEWMPVRYEPGRPLYRRFTFGDLAELSMLDLRSHRSEQVSSPLSPGTTDPDRTITGDAQMDWLTDWLKHATAQWKLIGSSVMITPVRFPATLSIGERRGLAELTGTPLVQGLPYNVDQWDGYQADQAELFGVLRDWGIRDTVFLTGDIHSAWATDLPADLSRYPFNGNSIGTELVCTSITSDNMDDILRVPPRTASVAVEAAIRLNNPHIKHVELDSHGYSVLDITPERVHMDWFALADRTDPGSTAARSASFAVPAGSQRVTEAPEGLR</sequence>
<protein>
    <submittedName>
        <fullName evidence="5">Alkaline phosphatase</fullName>
    </submittedName>
</protein>
<comment type="caution">
    <text evidence="5">The sequence shown here is derived from an EMBL/GenBank/DDBJ whole genome shotgun (WGS) entry which is preliminary data.</text>
</comment>
<accession>A0A073AZ55</accession>
<dbReference type="Pfam" id="PF09423">
    <property type="entry name" value="PhoD"/>
    <property type="match status" value="1"/>
</dbReference>
<keyword evidence="6" id="KW-1185">Reference proteome</keyword>